<protein>
    <submittedName>
        <fullName evidence="1">Uncharacterized protein</fullName>
    </submittedName>
</protein>
<evidence type="ECO:0000313" key="1">
    <source>
        <dbReference type="EMBL" id="KAK3083123.1"/>
    </source>
</evidence>
<reference evidence="1" key="1">
    <citation type="submission" date="2019-08" db="EMBL/GenBank/DDBJ databases">
        <title>The improved chromosome-level genome for the pearl oyster Pinctada fucata martensii using PacBio sequencing and Hi-C.</title>
        <authorList>
            <person name="Zheng Z."/>
        </authorList>
    </citation>
    <scope>NUCLEOTIDE SEQUENCE</scope>
    <source>
        <strain evidence="1">ZZ-2019</strain>
        <tissue evidence="1">Adductor muscle</tissue>
    </source>
</reference>
<organism evidence="1 2">
    <name type="scientific">Pinctada imbricata</name>
    <name type="common">Atlantic pearl-oyster</name>
    <name type="synonym">Pinctada martensii</name>
    <dbReference type="NCBI Taxonomy" id="66713"/>
    <lineage>
        <taxon>Eukaryota</taxon>
        <taxon>Metazoa</taxon>
        <taxon>Spiralia</taxon>
        <taxon>Lophotrochozoa</taxon>
        <taxon>Mollusca</taxon>
        <taxon>Bivalvia</taxon>
        <taxon>Autobranchia</taxon>
        <taxon>Pteriomorphia</taxon>
        <taxon>Pterioida</taxon>
        <taxon>Pterioidea</taxon>
        <taxon>Pteriidae</taxon>
        <taxon>Pinctada</taxon>
    </lineage>
</organism>
<proteinExistence type="predicted"/>
<dbReference type="AlphaFoldDB" id="A0AA88XD22"/>
<accession>A0AA88XD22</accession>
<comment type="caution">
    <text evidence="1">The sequence shown here is derived from an EMBL/GenBank/DDBJ whole genome shotgun (WGS) entry which is preliminary data.</text>
</comment>
<name>A0AA88XD22_PINIB</name>
<dbReference type="EMBL" id="VSWD01000014">
    <property type="protein sequence ID" value="KAK3083123.1"/>
    <property type="molecule type" value="Genomic_DNA"/>
</dbReference>
<keyword evidence="2" id="KW-1185">Reference proteome</keyword>
<dbReference type="Proteomes" id="UP001186944">
    <property type="component" value="Unassembled WGS sequence"/>
</dbReference>
<sequence>MGNGNSRPLNFKLFASPDEVLPVNFFGLALFNITAIAINQGPGDCGGCPLRHSDQQHLLHIIDRMPEPTRDKILSMCSEGRYSAACGALLHERMRVFMENVGSKETELNGNSQRSRRHYVMNDKSLQFGNKQRDSAWKTDVQTLPTNCYDSKHDAEESVTKICETKCETESSIENFSALPEAVVFNYLICDVT</sequence>
<evidence type="ECO:0000313" key="2">
    <source>
        <dbReference type="Proteomes" id="UP001186944"/>
    </source>
</evidence>
<gene>
    <name evidence="1" type="ORF">FSP39_014548</name>
</gene>